<organism evidence="7 8">
    <name type="scientific">Nepenthes gracilis</name>
    <name type="common">Slender pitcher plant</name>
    <dbReference type="NCBI Taxonomy" id="150966"/>
    <lineage>
        <taxon>Eukaryota</taxon>
        <taxon>Viridiplantae</taxon>
        <taxon>Streptophyta</taxon>
        <taxon>Embryophyta</taxon>
        <taxon>Tracheophyta</taxon>
        <taxon>Spermatophyta</taxon>
        <taxon>Magnoliopsida</taxon>
        <taxon>eudicotyledons</taxon>
        <taxon>Gunneridae</taxon>
        <taxon>Pentapetalae</taxon>
        <taxon>Caryophyllales</taxon>
        <taxon>Nepenthaceae</taxon>
        <taxon>Nepenthes</taxon>
    </lineage>
</organism>
<keyword evidence="2 4" id="KW-0238">DNA-binding</keyword>
<keyword evidence="4" id="KW-0539">Nucleus</keyword>
<accession>A0AAD3SK47</accession>
<evidence type="ECO:0000256" key="1">
    <source>
        <dbReference type="ARBA" id="ARBA00023015"/>
    </source>
</evidence>
<reference evidence="7" key="1">
    <citation type="submission" date="2023-05" db="EMBL/GenBank/DDBJ databases">
        <title>Nepenthes gracilis genome sequencing.</title>
        <authorList>
            <person name="Fukushima K."/>
        </authorList>
    </citation>
    <scope>NUCLEOTIDE SEQUENCE</scope>
    <source>
        <strain evidence="7">SING2019-196</strain>
    </source>
</reference>
<dbReference type="CDD" id="cd11378">
    <property type="entry name" value="DUF296"/>
    <property type="match status" value="1"/>
</dbReference>
<proteinExistence type="predicted"/>
<dbReference type="Gene3D" id="3.30.1330.80">
    <property type="entry name" value="Hypothetical protein, similar to alpha- acetolactate decarboxylase, domain 2"/>
    <property type="match status" value="1"/>
</dbReference>
<feature type="compositionally biased region" description="Basic residues" evidence="5">
    <location>
        <begin position="148"/>
        <end position="162"/>
    </location>
</feature>
<dbReference type="PROSITE" id="PS51742">
    <property type="entry name" value="PPC"/>
    <property type="match status" value="1"/>
</dbReference>
<dbReference type="Pfam" id="PF03479">
    <property type="entry name" value="PCC"/>
    <property type="match status" value="1"/>
</dbReference>
<keyword evidence="3 4" id="KW-0804">Transcription</keyword>
<comment type="domain">
    <text evidence="4">The PPC domain mediates interactions between AHL proteins.</text>
</comment>
<feature type="compositionally biased region" description="Basic and acidic residues" evidence="5">
    <location>
        <begin position="326"/>
        <end position="343"/>
    </location>
</feature>
<gene>
    <name evidence="7" type="ORF">Nepgr_014494</name>
</gene>
<evidence type="ECO:0000256" key="3">
    <source>
        <dbReference type="ARBA" id="ARBA00023163"/>
    </source>
</evidence>
<comment type="function">
    <text evidence="4">Transcription factor that specifically binds AT-rich DNA sequences related to the nuclear matrix attachment regions (MARs).</text>
</comment>
<evidence type="ECO:0000259" key="6">
    <source>
        <dbReference type="PROSITE" id="PS51742"/>
    </source>
</evidence>
<name>A0AAD3SK47_NEPGR</name>
<dbReference type="InterPro" id="IPR039605">
    <property type="entry name" value="AHL"/>
</dbReference>
<evidence type="ECO:0000256" key="4">
    <source>
        <dbReference type="RuleBase" id="RU367031"/>
    </source>
</evidence>
<evidence type="ECO:0000256" key="5">
    <source>
        <dbReference type="SAM" id="MobiDB-lite"/>
    </source>
</evidence>
<dbReference type="PANTHER" id="PTHR31500">
    <property type="entry name" value="AT-HOOK MOTIF NUCLEAR-LOCALIZED PROTEIN 9"/>
    <property type="match status" value="1"/>
</dbReference>
<feature type="region of interest" description="Disordered" evidence="5">
    <location>
        <begin position="310"/>
        <end position="343"/>
    </location>
</feature>
<evidence type="ECO:0000313" key="7">
    <source>
        <dbReference type="EMBL" id="GMH12653.1"/>
    </source>
</evidence>
<dbReference type="Proteomes" id="UP001279734">
    <property type="component" value="Unassembled WGS sequence"/>
</dbReference>
<feature type="region of interest" description="Disordered" evidence="5">
    <location>
        <begin position="69"/>
        <end position="112"/>
    </location>
</feature>
<evidence type="ECO:0000256" key="2">
    <source>
        <dbReference type="ARBA" id="ARBA00023125"/>
    </source>
</evidence>
<comment type="subcellular location">
    <subcellularLocation>
        <location evidence="4">Nucleus</location>
    </subcellularLocation>
</comment>
<evidence type="ECO:0000313" key="8">
    <source>
        <dbReference type="Proteomes" id="UP001279734"/>
    </source>
</evidence>
<feature type="compositionally biased region" description="Polar residues" evidence="5">
    <location>
        <begin position="102"/>
        <end position="112"/>
    </location>
</feature>
<comment type="caution">
    <text evidence="7">The sequence shown here is derived from an EMBL/GenBank/DDBJ whole genome shotgun (WGS) entry which is preliminary data.</text>
</comment>
<dbReference type="GO" id="GO:0005634">
    <property type="term" value="C:nucleus"/>
    <property type="evidence" value="ECO:0007669"/>
    <property type="project" value="UniProtKB-SubCell"/>
</dbReference>
<feature type="compositionally biased region" description="Polar residues" evidence="5">
    <location>
        <begin position="131"/>
        <end position="147"/>
    </location>
</feature>
<dbReference type="GO" id="GO:0003680">
    <property type="term" value="F:minor groove of adenine-thymine-rich DNA binding"/>
    <property type="evidence" value="ECO:0007669"/>
    <property type="project" value="UniProtKB-UniRule"/>
</dbReference>
<feature type="compositionally biased region" description="Basic and acidic residues" evidence="5">
    <location>
        <begin position="71"/>
        <end position="101"/>
    </location>
</feature>
<keyword evidence="1 4" id="KW-0805">Transcription regulation</keyword>
<sequence length="343" mass="38071">MDSSEGKMIEHNGGIHYLETSDGKHISSMERRQVKIDPREKNPWVQKWIQIQSFHSLKSLIRQSLLPLGGEIDRDDGRKKKETTSPGKDHLHVEEREHDINENSAVRTSSESIPVPEKPLAIVLCVNSTTVHMPSNSTDTDPPQVSQPRRREKRRRSQRFTTRRNPSSADWQKINPPPLAGCFNPCIRYVLPGEDIIEKMSTYFAKLGDLSACVLGAMGYVSSVHTRNLAQPDGILKLEGLFVLERINAIYSFFELPEPTETMIRFRVLVGDEYGSLIGGEVAGPLIAASNVQVVLCTFNQRKAIECEMRVGEEPSTAGGSGSADKGPESPENGPKDNEPSGD</sequence>
<protein>
    <recommendedName>
        <fullName evidence="4">AT-hook motif nuclear-localized protein</fullName>
    </recommendedName>
</protein>
<dbReference type="AlphaFoldDB" id="A0AAD3SK47"/>
<feature type="region of interest" description="Disordered" evidence="5">
    <location>
        <begin position="131"/>
        <end position="171"/>
    </location>
</feature>
<dbReference type="PANTHER" id="PTHR31500:SF45">
    <property type="entry name" value="AT-HOOK MOTIF NUCLEAR-LOCALIZED PROTEIN"/>
    <property type="match status" value="1"/>
</dbReference>
<dbReference type="SUPFAM" id="SSF117856">
    <property type="entry name" value="AF0104/ALDC/Ptd012-like"/>
    <property type="match status" value="1"/>
</dbReference>
<keyword evidence="8" id="KW-1185">Reference proteome</keyword>
<dbReference type="InterPro" id="IPR005175">
    <property type="entry name" value="PPC_dom"/>
</dbReference>
<feature type="domain" description="PPC" evidence="6">
    <location>
        <begin position="180"/>
        <end position="325"/>
    </location>
</feature>
<dbReference type="EMBL" id="BSYO01000012">
    <property type="protein sequence ID" value="GMH12653.1"/>
    <property type="molecule type" value="Genomic_DNA"/>
</dbReference>